<sequence>MFEKSLCQKSSQCTKKSLWRTHCTSMVEAALEEQRSASQVVLKRKTAFQFKGCTDVQQLKEAIHVRPFEAPLGDVKKRWVEVTEHLQRVYGDSTILNGVRKRYDDLMAARGKMSASLRASGTKEE</sequence>
<evidence type="ECO:0000313" key="2">
    <source>
        <dbReference type="Proteomes" id="UP000481153"/>
    </source>
</evidence>
<dbReference type="EMBL" id="VJMJ01000232">
    <property type="protein sequence ID" value="KAF0725836.1"/>
    <property type="molecule type" value="Genomic_DNA"/>
</dbReference>
<dbReference type="Proteomes" id="UP000481153">
    <property type="component" value="Unassembled WGS sequence"/>
</dbReference>
<dbReference type="VEuPathDB" id="FungiDB:AeMF1_018057"/>
<organism evidence="1 2">
    <name type="scientific">Aphanomyces euteiches</name>
    <dbReference type="NCBI Taxonomy" id="100861"/>
    <lineage>
        <taxon>Eukaryota</taxon>
        <taxon>Sar</taxon>
        <taxon>Stramenopiles</taxon>
        <taxon>Oomycota</taxon>
        <taxon>Saprolegniomycetes</taxon>
        <taxon>Saprolegniales</taxon>
        <taxon>Verrucalvaceae</taxon>
        <taxon>Aphanomyces</taxon>
    </lineage>
</organism>
<reference evidence="1 2" key="1">
    <citation type="submission" date="2019-07" db="EMBL/GenBank/DDBJ databases">
        <title>Genomics analysis of Aphanomyces spp. identifies a new class of oomycete effector associated with host adaptation.</title>
        <authorList>
            <person name="Gaulin E."/>
        </authorList>
    </citation>
    <scope>NUCLEOTIDE SEQUENCE [LARGE SCALE GENOMIC DNA]</scope>
    <source>
        <strain evidence="1 2">ATCC 201684</strain>
    </source>
</reference>
<name>A0A6G0WE92_9STRA</name>
<dbReference type="AlphaFoldDB" id="A0A6G0WE92"/>
<protein>
    <submittedName>
        <fullName evidence="1">Uncharacterized protein</fullName>
    </submittedName>
</protein>
<keyword evidence="2" id="KW-1185">Reference proteome</keyword>
<proteinExistence type="predicted"/>
<gene>
    <name evidence="1" type="ORF">Ae201684_015798</name>
</gene>
<comment type="caution">
    <text evidence="1">The sequence shown here is derived from an EMBL/GenBank/DDBJ whole genome shotgun (WGS) entry which is preliminary data.</text>
</comment>
<accession>A0A6G0WE92</accession>
<evidence type="ECO:0000313" key="1">
    <source>
        <dbReference type="EMBL" id="KAF0725836.1"/>
    </source>
</evidence>